<reference evidence="1" key="2">
    <citation type="submission" date="2019-07" db="EMBL/GenBank/DDBJ databases">
        <title>Phylogenomic Reclassification of ATCC Bacillus Strains and Various Taxa within the Genus Bacillus.</title>
        <authorList>
            <person name="Riojas M.A."/>
            <person name="Frank A.M."/>
            <person name="Fenn S.L."/>
            <person name="King S.P."/>
            <person name="Brower S.M."/>
            <person name="Hazbon M.H."/>
        </authorList>
    </citation>
    <scope>NUCLEOTIDE SEQUENCE</scope>
    <source>
        <strain evidence="1">NR-12239</strain>
    </source>
</reference>
<reference evidence="2 3" key="1">
    <citation type="submission" date="2017-09" db="EMBL/GenBank/DDBJ databases">
        <title>Large-scale bioinformatics analysis of Bacillus genomes uncovers conserved roles of natural products in bacterial physiology.</title>
        <authorList>
            <consortium name="Agbiome Team Llc"/>
            <person name="Bleich R.M."/>
            <person name="Grubbs K.J."/>
            <person name="Santa Maria K.C."/>
            <person name="Allen S.E."/>
            <person name="Farag S."/>
            <person name="Shank E.A."/>
            <person name="Bowers A."/>
        </authorList>
    </citation>
    <scope>NUCLEOTIDE SEQUENCE [LARGE SCALE GENOMIC DNA]</scope>
    <source>
        <strain evidence="2 3">AFS037265</strain>
    </source>
</reference>
<organism evidence="2 3">
    <name type="scientific">Bacillus pseudomycoides</name>
    <dbReference type="NCBI Taxonomy" id="64104"/>
    <lineage>
        <taxon>Bacteria</taxon>
        <taxon>Bacillati</taxon>
        <taxon>Bacillota</taxon>
        <taxon>Bacilli</taxon>
        <taxon>Bacillales</taxon>
        <taxon>Bacillaceae</taxon>
        <taxon>Bacillus</taxon>
        <taxon>Bacillus cereus group</taxon>
    </lineage>
</organism>
<proteinExistence type="predicted"/>
<sequence length="70" mass="7960">MKVKFSSRFFDKIETEAILLNYLGNLCGGRLSTYFQHGITCSVVNELVSEMEENKRTSFKNAGTIERIGH</sequence>
<protein>
    <submittedName>
        <fullName evidence="2">Uncharacterized protein</fullName>
    </submittedName>
</protein>
<dbReference type="Proteomes" id="UP001248134">
    <property type="component" value="Unassembled WGS sequence"/>
</dbReference>
<dbReference type="EMBL" id="VLYX01000001">
    <property type="protein sequence ID" value="MDR4324508.1"/>
    <property type="molecule type" value="Genomic_DNA"/>
</dbReference>
<dbReference type="RefSeq" id="WP_078211911.1">
    <property type="nucleotide sequence ID" value="NZ_JARMDA010000030.1"/>
</dbReference>
<accession>A0A2C0VPS7</accession>
<dbReference type="AlphaFoldDB" id="A0A2A8B2W0"/>
<gene>
    <name evidence="2" type="ORF">COF81_01860</name>
    <name evidence="1" type="ORF">FOS08_00715</name>
</gene>
<evidence type="ECO:0000313" key="2">
    <source>
        <dbReference type="EMBL" id="PHF04448.1"/>
    </source>
</evidence>
<evidence type="ECO:0000313" key="3">
    <source>
        <dbReference type="Proteomes" id="UP000221918"/>
    </source>
</evidence>
<dbReference type="Proteomes" id="UP000221918">
    <property type="component" value="Unassembled WGS sequence"/>
</dbReference>
<comment type="caution">
    <text evidence="2">The sequence shown here is derived from an EMBL/GenBank/DDBJ whole genome shotgun (WGS) entry which is preliminary data.</text>
</comment>
<name>A0A2A8B2W0_9BACI</name>
<dbReference type="EMBL" id="NUTL01000007">
    <property type="protein sequence ID" value="PHF04448.1"/>
    <property type="molecule type" value="Genomic_DNA"/>
</dbReference>
<accession>A0A2A8B2W0</accession>
<evidence type="ECO:0000313" key="1">
    <source>
        <dbReference type="EMBL" id="MDR4324508.1"/>
    </source>
</evidence>